<dbReference type="AlphaFoldDB" id="A0A0S7XPA2"/>
<gene>
    <name evidence="1" type="ORF">AMK68_01875</name>
</gene>
<name>A0A0S7XPA2_9BACT</name>
<reference evidence="1 2" key="1">
    <citation type="journal article" date="2015" name="Microbiome">
        <title>Genomic resolution of linkages in carbon, nitrogen, and sulfur cycling among widespread estuary sediment bacteria.</title>
        <authorList>
            <person name="Baker B.J."/>
            <person name="Lazar C.S."/>
            <person name="Teske A.P."/>
            <person name="Dick G.J."/>
        </authorList>
    </citation>
    <scope>NUCLEOTIDE SEQUENCE [LARGE SCALE GENOMIC DNA]</scope>
    <source>
        <strain evidence="1">DG_56</strain>
    </source>
</reference>
<organism evidence="1 2">
    <name type="scientific">candidate division KD3-62 bacterium DG_56</name>
    <dbReference type="NCBI Taxonomy" id="1704032"/>
    <lineage>
        <taxon>Bacteria</taxon>
        <taxon>candidate division KD3-62</taxon>
    </lineage>
</organism>
<comment type="caution">
    <text evidence="1">The sequence shown here is derived from an EMBL/GenBank/DDBJ whole genome shotgun (WGS) entry which is preliminary data.</text>
</comment>
<sequence length="248" mass="28286">MRSGTRRLWWLGLVLALVAVQSSDRQVVTAASREAQVEGVARRFIRALVVRDVNTLSRLSPSQPKNQFGPCLFKAMPKFSKPRVKGHKGGLDFQGKTTLAGLADKGVMSFTKVDHEKPAWRVRQFFWYEKLPLGANIPSKSPTAADRKQEQYLDDSAKAFIGAWLKRDYKTMQRYYFDWVRHKPNHPPRGIRLGDISLDARRMPNGEYRVNFTAGLTVYRVVPRTVEGVLFAVNEGGHWKMRATTFSF</sequence>
<dbReference type="EMBL" id="LIZY01000031">
    <property type="protein sequence ID" value="KPJ64333.1"/>
    <property type="molecule type" value="Genomic_DNA"/>
</dbReference>
<dbReference type="Proteomes" id="UP000052020">
    <property type="component" value="Unassembled WGS sequence"/>
</dbReference>
<proteinExistence type="predicted"/>
<protein>
    <submittedName>
        <fullName evidence="1">Uncharacterized protein</fullName>
    </submittedName>
</protein>
<evidence type="ECO:0000313" key="1">
    <source>
        <dbReference type="EMBL" id="KPJ64333.1"/>
    </source>
</evidence>
<evidence type="ECO:0000313" key="2">
    <source>
        <dbReference type="Proteomes" id="UP000052020"/>
    </source>
</evidence>
<accession>A0A0S7XPA2</accession>